<protein>
    <submittedName>
        <fullName evidence="1">Uncharacterized protein</fullName>
    </submittedName>
</protein>
<evidence type="ECO:0000313" key="1">
    <source>
        <dbReference type="EMBL" id="RVW23853.1"/>
    </source>
</evidence>
<sequence>MEERRKFHSVNWAKICKDKKHGGLGLRHLEGLNQALLGKWLWRLSLEREGHWRKVILGRFGEVEGCWTTRKVRDSYELSLWKDIRKGWEKFTLRTSICIGNSRRTRFWWDSWAGKIKLKDVYPTLFKLFFPQECNSGKFTRKGRG</sequence>
<organism evidence="1 2">
    <name type="scientific">Vitis vinifera</name>
    <name type="common">Grape</name>
    <dbReference type="NCBI Taxonomy" id="29760"/>
    <lineage>
        <taxon>Eukaryota</taxon>
        <taxon>Viridiplantae</taxon>
        <taxon>Streptophyta</taxon>
        <taxon>Embryophyta</taxon>
        <taxon>Tracheophyta</taxon>
        <taxon>Spermatophyta</taxon>
        <taxon>Magnoliopsida</taxon>
        <taxon>eudicotyledons</taxon>
        <taxon>Gunneridae</taxon>
        <taxon>Pentapetalae</taxon>
        <taxon>rosids</taxon>
        <taxon>Vitales</taxon>
        <taxon>Vitaceae</taxon>
        <taxon>Viteae</taxon>
        <taxon>Vitis</taxon>
    </lineage>
</organism>
<gene>
    <name evidence="1" type="ORF">CK203_094432</name>
</gene>
<comment type="caution">
    <text evidence="1">The sequence shown here is derived from an EMBL/GenBank/DDBJ whole genome shotgun (WGS) entry which is preliminary data.</text>
</comment>
<name>A0A438CKW0_VITVI</name>
<dbReference type="Proteomes" id="UP000288805">
    <property type="component" value="Unassembled WGS sequence"/>
</dbReference>
<dbReference type="AlphaFoldDB" id="A0A438CKW0"/>
<proteinExistence type="predicted"/>
<evidence type="ECO:0000313" key="2">
    <source>
        <dbReference type="Proteomes" id="UP000288805"/>
    </source>
</evidence>
<accession>A0A438CKW0</accession>
<dbReference type="EMBL" id="QGNW01002185">
    <property type="protein sequence ID" value="RVW23853.1"/>
    <property type="molecule type" value="Genomic_DNA"/>
</dbReference>
<reference evidence="1 2" key="1">
    <citation type="journal article" date="2018" name="PLoS Genet.">
        <title>Population sequencing reveals clonal diversity and ancestral inbreeding in the grapevine cultivar Chardonnay.</title>
        <authorList>
            <person name="Roach M.J."/>
            <person name="Johnson D.L."/>
            <person name="Bohlmann J."/>
            <person name="van Vuuren H.J."/>
            <person name="Jones S.J."/>
            <person name="Pretorius I.S."/>
            <person name="Schmidt S.A."/>
            <person name="Borneman A.R."/>
        </authorList>
    </citation>
    <scope>NUCLEOTIDE SEQUENCE [LARGE SCALE GENOMIC DNA]</scope>
    <source>
        <strain evidence="2">cv. Chardonnay</strain>
        <tissue evidence="1">Leaf</tissue>
    </source>
</reference>